<accession>A0A923T944</accession>
<protein>
    <recommendedName>
        <fullName evidence="5">Tetratricopeptide repeat protein</fullName>
    </recommendedName>
</protein>
<evidence type="ECO:0000256" key="1">
    <source>
        <dbReference type="PROSITE-ProRule" id="PRU00339"/>
    </source>
</evidence>
<proteinExistence type="predicted"/>
<comment type="caution">
    <text evidence="3">The sequence shown here is derived from an EMBL/GenBank/DDBJ whole genome shotgun (WGS) entry which is preliminary data.</text>
</comment>
<keyword evidence="1" id="KW-0802">TPR repeat</keyword>
<organism evidence="3 4">
    <name type="scientific">Neolewinella lacunae</name>
    <dbReference type="NCBI Taxonomy" id="1517758"/>
    <lineage>
        <taxon>Bacteria</taxon>
        <taxon>Pseudomonadati</taxon>
        <taxon>Bacteroidota</taxon>
        <taxon>Saprospiria</taxon>
        <taxon>Saprospirales</taxon>
        <taxon>Lewinellaceae</taxon>
        <taxon>Neolewinella</taxon>
    </lineage>
</organism>
<dbReference type="Proteomes" id="UP000650081">
    <property type="component" value="Unassembled WGS sequence"/>
</dbReference>
<gene>
    <name evidence="3" type="ORF">H9S92_19295</name>
</gene>
<evidence type="ECO:0000256" key="2">
    <source>
        <dbReference type="SAM" id="MobiDB-lite"/>
    </source>
</evidence>
<feature type="repeat" description="TPR" evidence="1">
    <location>
        <begin position="244"/>
        <end position="277"/>
    </location>
</feature>
<dbReference type="RefSeq" id="WP_187468336.1">
    <property type="nucleotide sequence ID" value="NZ_JACSIT010000152.1"/>
</dbReference>
<dbReference type="PROSITE" id="PS50005">
    <property type="entry name" value="TPR"/>
    <property type="match status" value="1"/>
</dbReference>
<sequence length="292" mass="32227">MNAKDFQNYLEKPRLLFGLPLTELQQLALRYPYSANLRLLLWVKAHLEGHPDEATYRERCAAATFDRSFLYDLLRELTEDAHQAPLGEGETLELKNLEELSLDALLAPSPNENRPASATPPPPPPAAAAVWPPEELDFPAPKVPKNPTPVVPPPLPGFDVAAWVAAAATFTTLLPAPAPSLAPAAEGELQPEPSQKFARQTTPPSPPSLRQRLHRIREMQDIRPRSGGAAVDSIARRSLMAQEDVASETLASLLVRQGQYQNAIKMYQRLILLNPDKKPIFAGLIQDLKEKL</sequence>
<evidence type="ECO:0000313" key="4">
    <source>
        <dbReference type="Proteomes" id="UP000650081"/>
    </source>
</evidence>
<evidence type="ECO:0000313" key="3">
    <source>
        <dbReference type="EMBL" id="MBC6996325.1"/>
    </source>
</evidence>
<feature type="region of interest" description="Disordered" evidence="2">
    <location>
        <begin position="181"/>
        <end position="209"/>
    </location>
</feature>
<name>A0A923T944_9BACT</name>
<reference evidence="3" key="1">
    <citation type="submission" date="2020-08" db="EMBL/GenBank/DDBJ databases">
        <title>Lewinella bacteria from marine environments.</title>
        <authorList>
            <person name="Zhong Y."/>
        </authorList>
    </citation>
    <scope>NUCLEOTIDE SEQUENCE</scope>
    <source>
        <strain evidence="3">KCTC 42187</strain>
    </source>
</reference>
<dbReference type="AlphaFoldDB" id="A0A923T944"/>
<dbReference type="InterPro" id="IPR019734">
    <property type="entry name" value="TPR_rpt"/>
</dbReference>
<dbReference type="EMBL" id="JACSIT010000152">
    <property type="protein sequence ID" value="MBC6996325.1"/>
    <property type="molecule type" value="Genomic_DNA"/>
</dbReference>
<keyword evidence="4" id="KW-1185">Reference proteome</keyword>
<feature type="region of interest" description="Disordered" evidence="2">
    <location>
        <begin position="107"/>
        <end position="131"/>
    </location>
</feature>
<evidence type="ECO:0008006" key="5">
    <source>
        <dbReference type="Google" id="ProtNLM"/>
    </source>
</evidence>